<name>A0AAN8S148_9PEZI</name>
<comment type="caution">
    <text evidence="3">The sequence shown here is derived from an EMBL/GenBank/DDBJ whole genome shotgun (WGS) entry which is preliminary data.</text>
</comment>
<accession>A0AAN8S148</accession>
<evidence type="ECO:0000256" key="1">
    <source>
        <dbReference type="SAM" id="MobiDB-lite"/>
    </source>
</evidence>
<keyword evidence="4" id="KW-1185">Reference proteome</keyword>
<reference evidence="3 4" key="1">
    <citation type="submission" date="2019-10" db="EMBL/GenBank/DDBJ databases">
        <authorList>
            <person name="Palmer J.M."/>
        </authorList>
    </citation>
    <scope>NUCLEOTIDE SEQUENCE [LARGE SCALE GENOMIC DNA]</scope>
    <source>
        <strain evidence="3 4">TWF506</strain>
    </source>
</reference>
<dbReference type="Proteomes" id="UP001307849">
    <property type="component" value="Unassembled WGS sequence"/>
</dbReference>
<protein>
    <submittedName>
        <fullName evidence="3">Uncharacterized protein</fullName>
    </submittedName>
</protein>
<feature type="transmembrane region" description="Helical" evidence="2">
    <location>
        <begin position="53"/>
        <end position="69"/>
    </location>
</feature>
<organism evidence="3 4">
    <name type="scientific">Arthrobotrys conoides</name>
    <dbReference type="NCBI Taxonomy" id="74498"/>
    <lineage>
        <taxon>Eukaryota</taxon>
        <taxon>Fungi</taxon>
        <taxon>Dikarya</taxon>
        <taxon>Ascomycota</taxon>
        <taxon>Pezizomycotina</taxon>
        <taxon>Orbiliomycetes</taxon>
        <taxon>Orbiliales</taxon>
        <taxon>Orbiliaceae</taxon>
        <taxon>Arthrobotrys</taxon>
    </lineage>
</organism>
<keyword evidence="2" id="KW-1133">Transmembrane helix</keyword>
<sequence>MVSNSGRVINAGLYTYQERKPSAGIPWAFFIWFFIAVFSSAMLMLTVLFAWDLSFFALPWCFFSISYLFRGTRKRRAPLDSRLSESSGGDRDHMWAIGWMNGYREGQIQYRQKLYEMMGAKGGGEDEDENYDHNIEDEDEKGDRKGDGTGHSHHRHHGSYRYSGGSGPVFPNSRPPPQGSSLTDAALSQRDRALWEGDKTGQ</sequence>
<evidence type="ECO:0000313" key="4">
    <source>
        <dbReference type="Proteomes" id="UP001307849"/>
    </source>
</evidence>
<feature type="compositionally biased region" description="Basic and acidic residues" evidence="1">
    <location>
        <begin position="189"/>
        <end position="202"/>
    </location>
</feature>
<feature type="compositionally biased region" description="Basic and acidic residues" evidence="1">
    <location>
        <begin position="141"/>
        <end position="150"/>
    </location>
</feature>
<feature type="region of interest" description="Disordered" evidence="1">
    <location>
        <begin position="121"/>
        <end position="202"/>
    </location>
</feature>
<evidence type="ECO:0000313" key="3">
    <source>
        <dbReference type="EMBL" id="KAK6520473.1"/>
    </source>
</evidence>
<dbReference type="EMBL" id="JAVHJM010000001">
    <property type="protein sequence ID" value="KAK6520473.1"/>
    <property type="molecule type" value="Genomic_DNA"/>
</dbReference>
<dbReference type="AlphaFoldDB" id="A0AAN8S148"/>
<proteinExistence type="predicted"/>
<evidence type="ECO:0000256" key="2">
    <source>
        <dbReference type="SAM" id="Phobius"/>
    </source>
</evidence>
<feature type="transmembrane region" description="Helical" evidence="2">
    <location>
        <begin position="27"/>
        <end position="47"/>
    </location>
</feature>
<feature type="compositionally biased region" description="Acidic residues" evidence="1">
    <location>
        <begin position="125"/>
        <end position="140"/>
    </location>
</feature>
<keyword evidence="2" id="KW-0812">Transmembrane</keyword>
<gene>
    <name evidence="3" type="ORF">TWF506_000727</name>
</gene>
<keyword evidence="2" id="KW-0472">Membrane</keyword>